<evidence type="ECO:0000256" key="1">
    <source>
        <dbReference type="SAM" id="Phobius"/>
    </source>
</evidence>
<feature type="transmembrane region" description="Helical" evidence="1">
    <location>
        <begin position="299"/>
        <end position="320"/>
    </location>
</feature>
<keyword evidence="1" id="KW-0472">Membrane</keyword>
<reference evidence="2 3" key="1">
    <citation type="submission" date="2016-02" db="EMBL/GenBank/DDBJ databases">
        <title>Paenibacillus sp. LPB0068, isolated from Crassostrea gigas.</title>
        <authorList>
            <person name="Shin S.-K."/>
            <person name="Yi H."/>
        </authorList>
    </citation>
    <scope>NUCLEOTIDE SEQUENCE [LARGE SCALE GENOMIC DNA]</scope>
    <source>
        <strain evidence="2 3">LPB0068</strain>
    </source>
</reference>
<evidence type="ECO:0000313" key="2">
    <source>
        <dbReference type="EMBL" id="OAB71073.1"/>
    </source>
</evidence>
<gene>
    <name evidence="2" type="ORF">PNBC_21170</name>
</gene>
<proteinExistence type="predicted"/>
<dbReference type="AlphaFoldDB" id="A0A162KMY8"/>
<feature type="transmembrane region" description="Helical" evidence="1">
    <location>
        <begin position="365"/>
        <end position="389"/>
    </location>
</feature>
<dbReference type="STRING" id="1763538.LPB68_09020"/>
<dbReference type="InterPro" id="IPR010288">
    <property type="entry name" value="EcsB_ABC"/>
</dbReference>
<dbReference type="EMBL" id="LSFN01000044">
    <property type="protein sequence ID" value="OAB71073.1"/>
    <property type="molecule type" value="Genomic_DNA"/>
</dbReference>
<organism evidence="2 3">
    <name type="scientific">Paenibacillus crassostreae</name>
    <dbReference type="NCBI Taxonomy" id="1763538"/>
    <lineage>
        <taxon>Bacteria</taxon>
        <taxon>Bacillati</taxon>
        <taxon>Bacillota</taxon>
        <taxon>Bacilli</taxon>
        <taxon>Bacillales</taxon>
        <taxon>Paenibacillaceae</taxon>
        <taxon>Paenibacillus</taxon>
    </lineage>
</organism>
<feature type="transmembrane region" description="Helical" evidence="1">
    <location>
        <begin position="70"/>
        <end position="93"/>
    </location>
</feature>
<dbReference type="RefSeq" id="WP_068661419.1">
    <property type="nucleotide sequence ID" value="NZ_CP017770.1"/>
</dbReference>
<feature type="transmembrane region" description="Helical" evidence="1">
    <location>
        <begin position="206"/>
        <end position="223"/>
    </location>
</feature>
<feature type="transmembrane region" description="Helical" evidence="1">
    <location>
        <begin position="114"/>
        <end position="138"/>
    </location>
</feature>
<keyword evidence="3" id="KW-1185">Reference proteome</keyword>
<protein>
    <submittedName>
        <fullName evidence="2">Uncharacterized protein</fullName>
    </submittedName>
</protein>
<feature type="transmembrane region" description="Helical" evidence="1">
    <location>
        <begin position="181"/>
        <end position="200"/>
    </location>
</feature>
<dbReference type="GO" id="GO:0016020">
    <property type="term" value="C:membrane"/>
    <property type="evidence" value="ECO:0007669"/>
    <property type="project" value="InterPro"/>
</dbReference>
<dbReference type="KEGG" id="pcx:LPB68_09020"/>
<sequence>MKSFNSYQITSPGDLFRRRLKEYLRTQVGVLRSMSDWTVWLYILIPGSLLAFRLYYGLWVEGLPGWSENLPTGLIPSVMLLVMYSMGVILFVQEADVLFIRMNRRWMAGLIMGGAMYSMTLIFIIMALSFIILLPFLVQRLNINAIEATSYWILSVMMGWTMAWIRHLVSVSFSGWRMKLLLIPSLGIPGFLYVQASMIWVHEPQVLWIISLLLLCIVILLIQSRLRIRGTFMNDVAEDSRGRMKLVNMVLSQAIDKPRPTRTKTWLFRHSPYLYRSRSSERRLAGAAVKALFRNPSHLWLYLQFSGICVLAIIVPPLIIKCVVLVAVYSLFIYWHYRYWMSFLDDQWMTLLPWSSEIISKAQGIAFRSMLLPFIVVMSIAFSCSWLGFIWGWLLVVPLVITLNYLISYILFFMSLSRA</sequence>
<keyword evidence="1" id="KW-1133">Transmembrane helix</keyword>
<feature type="transmembrane region" description="Helical" evidence="1">
    <location>
        <begin position="39"/>
        <end position="58"/>
    </location>
</feature>
<name>A0A162KMY8_9BACL</name>
<dbReference type="Proteomes" id="UP000077134">
    <property type="component" value="Unassembled WGS sequence"/>
</dbReference>
<comment type="caution">
    <text evidence="2">The sequence shown here is derived from an EMBL/GenBank/DDBJ whole genome shotgun (WGS) entry which is preliminary data.</text>
</comment>
<feature type="transmembrane region" description="Helical" evidence="1">
    <location>
        <begin position="150"/>
        <end position="169"/>
    </location>
</feature>
<accession>A0A162KMY8</accession>
<dbReference type="Pfam" id="PF05975">
    <property type="entry name" value="EcsB"/>
    <property type="match status" value="1"/>
</dbReference>
<feature type="transmembrane region" description="Helical" evidence="1">
    <location>
        <begin position="395"/>
        <end position="416"/>
    </location>
</feature>
<evidence type="ECO:0000313" key="3">
    <source>
        <dbReference type="Proteomes" id="UP000077134"/>
    </source>
</evidence>
<feature type="transmembrane region" description="Helical" evidence="1">
    <location>
        <begin position="326"/>
        <end position="344"/>
    </location>
</feature>
<keyword evidence="1" id="KW-0812">Transmembrane</keyword>
<dbReference type="OrthoDB" id="2448479at2"/>